<proteinExistence type="inferred from homology"/>
<reference evidence="6 7" key="1">
    <citation type="submission" date="2018-11" db="EMBL/GenBank/DDBJ databases">
        <authorList>
            <person name="Na S.W."/>
            <person name="Baik M."/>
        </authorList>
    </citation>
    <scope>NUCLEOTIDE SEQUENCE [LARGE SCALE GENOMIC DNA]</scope>
    <source>
        <strain evidence="6 7">E39</strain>
    </source>
</reference>
<dbReference type="Pfam" id="PF07804">
    <property type="entry name" value="HipA_C"/>
    <property type="match status" value="1"/>
</dbReference>
<dbReference type="OrthoDB" id="9805913at2"/>
<evidence type="ECO:0000256" key="2">
    <source>
        <dbReference type="ARBA" id="ARBA00022679"/>
    </source>
</evidence>
<protein>
    <submittedName>
        <fullName evidence="6">Type II toxin-antitoxin system HipA family toxin</fullName>
    </submittedName>
</protein>
<comment type="similarity">
    <text evidence="1">Belongs to the HipA Ser/Thr kinase family.</text>
</comment>
<dbReference type="KEGG" id="alq:C7Y71_008815"/>
<dbReference type="PANTHER" id="PTHR37419">
    <property type="entry name" value="SERINE/THREONINE-PROTEIN KINASE TOXIN HIPA"/>
    <property type="match status" value="1"/>
</dbReference>
<keyword evidence="7" id="KW-1185">Reference proteome</keyword>
<evidence type="ECO:0000259" key="4">
    <source>
        <dbReference type="Pfam" id="PF07804"/>
    </source>
</evidence>
<dbReference type="Proteomes" id="UP000249375">
    <property type="component" value="Chromosome"/>
</dbReference>
<dbReference type="Gene3D" id="1.10.1070.20">
    <property type="match status" value="1"/>
</dbReference>
<dbReference type="PANTHER" id="PTHR37419:SF8">
    <property type="entry name" value="TOXIN YJJJ"/>
    <property type="match status" value="1"/>
</dbReference>
<dbReference type="AlphaFoldDB" id="A0A5P8E8A2"/>
<evidence type="ECO:0000313" key="7">
    <source>
        <dbReference type="Proteomes" id="UP000249375"/>
    </source>
</evidence>
<keyword evidence="3" id="KW-0418">Kinase</keyword>
<dbReference type="GO" id="GO:0004674">
    <property type="term" value="F:protein serine/threonine kinase activity"/>
    <property type="evidence" value="ECO:0007669"/>
    <property type="project" value="TreeGrafter"/>
</dbReference>
<dbReference type="InterPro" id="IPR017508">
    <property type="entry name" value="HipA_N1"/>
</dbReference>
<feature type="domain" description="HipA-like C-terminal" evidence="4">
    <location>
        <begin position="168"/>
        <end position="384"/>
    </location>
</feature>
<dbReference type="Pfam" id="PF13657">
    <property type="entry name" value="Couple_hipA"/>
    <property type="match status" value="1"/>
</dbReference>
<gene>
    <name evidence="6" type="ORF">C7Y71_008815</name>
</gene>
<evidence type="ECO:0000313" key="6">
    <source>
        <dbReference type="EMBL" id="QFQ13107.1"/>
    </source>
</evidence>
<evidence type="ECO:0000256" key="1">
    <source>
        <dbReference type="ARBA" id="ARBA00010164"/>
    </source>
</evidence>
<organism evidence="6 7">
    <name type="scientific">Pseudoprevotella muciniphila</name>
    <dbReference type="NCBI Taxonomy" id="2133944"/>
    <lineage>
        <taxon>Bacteria</taxon>
        <taxon>Pseudomonadati</taxon>
        <taxon>Bacteroidota</taxon>
        <taxon>Bacteroidia</taxon>
        <taxon>Bacteroidales</taxon>
        <taxon>Prevotellaceae</taxon>
        <taxon>Pseudoprevotella</taxon>
    </lineage>
</organism>
<dbReference type="EMBL" id="CP033459">
    <property type="protein sequence ID" value="QFQ13107.1"/>
    <property type="molecule type" value="Genomic_DNA"/>
</dbReference>
<feature type="domain" description="HipA N-terminal subdomain 1" evidence="5">
    <location>
        <begin position="5"/>
        <end position="118"/>
    </location>
</feature>
<dbReference type="InterPro" id="IPR012893">
    <property type="entry name" value="HipA-like_C"/>
</dbReference>
<keyword evidence="2" id="KW-0808">Transferase</keyword>
<dbReference type="RefSeq" id="WP_111898217.1">
    <property type="nucleotide sequence ID" value="NZ_CP033459.1"/>
</dbReference>
<sequence>MKEILKVFLWGQEIGRLTWHEARKTTFFMYNLEFLKGTLDIAPLVASIHHPLSTRAIFGETERIYQKLPSFIADSLPDAWGNQLFEQWRKANNITERTVTPLEKLAFIGRRGMGALEFVPAVERDAVADRIDIKALVDLANKIVSERESVRIMPDESVTLQSLIAVGTSAGGRQPKGIIAIDKETREIRSGQIDAEPNLEYYILKFGNKERSTAEIEQTYYEMALAAGINMMQSRIIEVEGEKHFLTKRFDRNETGKLHTQTLAAMNPEADSYEKLFSVCRKLHLPEVDCQELFRRMVFNILANNTDDHNKNFTFVMNRQGKWRLSPAYDMTYIFDLGGYLPNKEHCLMVGGKLQDITREDILHFARENSIHRADAVICEVAAALRQFRSVAKKNGVPEQWAGRIETTIIDHLKSWGEWEGENAMPEQIISGHTVSNLRIEQAYKGNFHLLATIDGSERKFIIGKNKEEYALIEKTGIANLTFTQLKAMAEKFFKT</sequence>
<dbReference type="GO" id="GO:0005829">
    <property type="term" value="C:cytosol"/>
    <property type="evidence" value="ECO:0007669"/>
    <property type="project" value="TreeGrafter"/>
</dbReference>
<dbReference type="InterPro" id="IPR052028">
    <property type="entry name" value="HipA_Ser/Thr_kinase"/>
</dbReference>
<evidence type="ECO:0000259" key="5">
    <source>
        <dbReference type="Pfam" id="PF13657"/>
    </source>
</evidence>
<accession>A0A5P8E8A2</accession>
<name>A0A5P8E8A2_9BACT</name>
<evidence type="ECO:0000256" key="3">
    <source>
        <dbReference type="ARBA" id="ARBA00022777"/>
    </source>
</evidence>